<feature type="domain" description="Transglutaminase-like" evidence="1">
    <location>
        <begin position="158"/>
        <end position="218"/>
    </location>
</feature>
<dbReference type="OrthoDB" id="5438043at2"/>
<dbReference type="Gene3D" id="3.10.620.30">
    <property type="match status" value="1"/>
</dbReference>
<sequence length="258" mass="28542">MRFQIDIALHYQFSLANTLFLALEAAHYSGQTVEQEEILIGNAWITRIEGDDGVGQRIWAQVPAGDMRLTYRATLDVTRPNLPLENLAAVDLHQIPGRVAPYLRPSRYCQSDKFISFVNKRFGHLAGGAKVAAIRQWIQDELSYVPGSSDSDTNVLETFASREGVCRDYAHLICAMVRAANIPARMVAVYSPYVTPQDFHAVAEVWLDGAWHLVDPTGMCLPADLAVIAVGRDAYDVAFMESQAPATLMSQSVRVTLT</sequence>
<accession>A0A1X6YND8</accession>
<evidence type="ECO:0000259" key="1">
    <source>
        <dbReference type="SMART" id="SM00460"/>
    </source>
</evidence>
<dbReference type="EMBL" id="FWFN01000002">
    <property type="protein sequence ID" value="SLN26665.1"/>
    <property type="molecule type" value="Genomic_DNA"/>
</dbReference>
<dbReference type="Proteomes" id="UP000193963">
    <property type="component" value="Unassembled WGS sequence"/>
</dbReference>
<dbReference type="Pfam" id="PF01841">
    <property type="entry name" value="Transglut_core"/>
    <property type="match status" value="1"/>
</dbReference>
<dbReference type="AlphaFoldDB" id="A0A1X6YND8"/>
<keyword evidence="3" id="KW-1185">Reference proteome</keyword>
<protein>
    <submittedName>
        <fullName evidence="2">Transglutaminase-like superfamily protein</fullName>
    </submittedName>
</protein>
<dbReference type="Gene3D" id="2.60.40.2250">
    <property type="match status" value="1"/>
</dbReference>
<dbReference type="PANTHER" id="PTHR33490:SF12">
    <property type="entry name" value="BLL5557 PROTEIN"/>
    <property type="match status" value="1"/>
</dbReference>
<name>A0A1X6YND8_9RHOB</name>
<gene>
    <name evidence="2" type="ORF">PSM7751_00976</name>
</gene>
<evidence type="ECO:0000313" key="2">
    <source>
        <dbReference type="EMBL" id="SLN26665.1"/>
    </source>
</evidence>
<proteinExistence type="predicted"/>
<reference evidence="2 3" key="1">
    <citation type="submission" date="2017-03" db="EMBL/GenBank/DDBJ databases">
        <authorList>
            <person name="Afonso C.L."/>
            <person name="Miller P.J."/>
            <person name="Scott M.A."/>
            <person name="Spackman E."/>
            <person name="Goraichik I."/>
            <person name="Dimitrov K.M."/>
            <person name="Suarez D.L."/>
            <person name="Swayne D.E."/>
        </authorList>
    </citation>
    <scope>NUCLEOTIDE SEQUENCE [LARGE SCALE GENOMIC DNA]</scope>
    <source>
        <strain evidence="2 3">CECT 7751</strain>
    </source>
</reference>
<dbReference type="SUPFAM" id="SSF54001">
    <property type="entry name" value="Cysteine proteinases"/>
    <property type="match status" value="1"/>
</dbReference>
<dbReference type="InterPro" id="IPR002931">
    <property type="entry name" value="Transglutaminase-like"/>
</dbReference>
<dbReference type="InterPro" id="IPR038765">
    <property type="entry name" value="Papain-like_cys_pep_sf"/>
</dbReference>
<dbReference type="SMART" id="SM00460">
    <property type="entry name" value="TGc"/>
    <property type="match status" value="1"/>
</dbReference>
<evidence type="ECO:0000313" key="3">
    <source>
        <dbReference type="Proteomes" id="UP000193963"/>
    </source>
</evidence>
<dbReference type="PANTHER" id="PTHR33490">
    <property type="entry name" value="BLR5614 PROTEIN-RELATED"/>
    <property type="match status" value="1"/>
</dbReference>
<dbReference type="RefSeq" id="WP_085886882.1">
    <property type="nucleotide sequence ID" value="NZ_FWFN01000002.1"/>
</dbReference>
<organism evidence="2 3">
    <name type="scientific">Pseudooceanicola marinus</name>
    <dbReference type="NCBI Taxonomy" id="396013"/>
    <lineage>
        <taxon>Bacteria</taxon>
        <taxon>Pseudomonadati</taxon>
        <taxon>Pseudomonadota</taxon>
        <taxon>Alphaproteobacteria</taxon>
        <taxon>Rhodobacterales</taxon>
        <taxon>Paracoccaceae</taxon>
        <taxon>Pseudooceanicola</taxon>
    </lineage>
</organism>